<dbReference type="AlphaFoldDB" id="A0A0L0SZU7"/>
<evidence type="ECO:0000313" key="2">
    <source>
        <dbReference type="Proteomes" id="UP000054350"/>
    </source>
</evidence>
<keyword evidence="2" id="KW-1185">Reference proteome</keyword>
<accession>A0A0L0SZU7</accession>
<gene>
    <name evidence="1" type="ORF">AMAG_19811</name>
</gene>
<evidence type="ECO:0000313" key="1">
    <source>
        <dbReference type="EMBL" id="KNE67935.1"/>
    </source>
</evidence>
<reference evidence="1 2" key="1">
    <citation type="submission" date="2009-11" db="EMBL/GenBank/DDBJ databases">
        <title>Annotation of Allomyces macrogynus ATCC 38327.</title>
        <authorList>
            <consortium name="The Broad Institute Genome Sequencing Platform"/>
            <person name="Russ C."/>
            <person name="Cuomo C."/>
            <person name="Burger G."/>
            <person name="Gray M.W."/>
            <person name="Holland P.W.H."/>
            <person name="King N."/>
            <person name="Lang F.B.F."/>
            <person name="Roger A.J."/>
            <person name="Ruiz-Trillo I."/>
            <person name="Young S.K."/>
            <person name="Zeng Q."/>
            <person name="Gargeya S."/>
            <person name="Fitzgerald M."/>
            <person name="Haas B."/>
            <person name="Abouelleil A."/>
            <person name="Alvarado L."/>
            <person name="Arachchi H.M."/>
            <person name="Berlin A."/>
            <person name="Chapman S.B."/>
            <person name="Gearin G."/>
            <person name="Goldberg J."/>
            <person name="Griggs A."/>
            <person name="Gujja S."/>
            <person name="Hansen M."/>
            <person name="Heiman D."/>
            <person name="Howarth C."/>
            <person name="Larimer J."/>
            <person name="Lui A."/>
            <person name="MacDonald P.J.P."/>
            <person name="McCowen C."/>
            <person name="Montmayeur A."/>
            <person name="Murphy C."/>
            <person name="Neiman D."/>
            <person name="Pearson M."/>
            <person name="Priest M."/>
            <person name="Roberts A."/>
            <person name="Saif S."/>
            <person name="Shea T."/>
            <person name="Sisk P."/>
            <person name="Stolte C."/>
            <person name="Sykes S."/>
            <person name="Wortman J."/>
            <person name="Nusbaum C."/>
            <person name="Birren B."/>
        </authorList>
    </citation>
    <scope>NUCLEOTIDE SEQUENCE [LARGE SCALE GENOMIC DNA]</scope>
    <source>
        <strain evidence="1 2">ATCC 38327</strain>
    </source>
</reference>
<protein>
    <submittedName>
        <fullName evidence="1">Uncharacterized protein</fullName>
    </submittedName>
</protein>
<proteinExistence type="predicted"/>
<dbReference type="EMBL" id="GG745355">
    <property type="protein sequence ID" value="KNE67935.1"/>
    <property type="molecule type" value="Genomic_DNA"/>
</dbReference>
<dbReference type="VEuPathDB" id="FungiDB:AMAG_19811"/>
<sequence>MKFAFLPVYLVQAASQDSNKILPLAWGPDKCLDPVPAASALGNVAVVVEAKDVPLIQKAHNDGRSGQQAANTPQ</sequence>
<reference evidence="2" key="2">
    <citation type="submission" date="2009-11" db="EMBL/GenBank/DDBJ databases">
        <title>The Genome Sequence of Allomyces macrogynus strain ATCC 38327.</title>
        <authorList>
            <consortium name="The Broad Institute Genome Sequencing Platform"/>
            <person name="Russ C."/>
            <person name="Cuomo C."/>
            <person name="Shea T."/>
            <person name="Young S.K."/>
            <person name="Zeng Q."/>
            <person name="Koehrsen M."/>
            <person name="Haas B."/>
            <person name="Borodovsky M."/>
            <person name="Guigo R."/>
            <person name="Alvarado L."/>
            <person name="Berlin A."/>
            <person name="Borenstein D."/>
            <person name="Chen Z."/>
            <person name="Engels R."/>
            <person name="Freedman E."/>
            <person name="Gellesch M."/>
            <person name="Goldberg J."/>
            <person name="Griggs A."/>
            <person name="Gujja S."/>
            <person name="Heiman D."/>
            <person name="Hepburn T."/>
            <person name="Howarth C."/>
            <person name="Jen D."/>
            <person name="Larson L."/>
            <person name="Lewis B."/>
            <person name="Mehta T."/>
            <person name="Park D."/>
            <person name="Pearson M."/>
            <person name="Roberts A."/>
            <person name="Saif S."/>
            <person name="Shenoy N."/>
            <person name="Sisk P."/>
            <person name="Stolte C."/>
            <person name="Sykes S."/>
            <person name="Walk T."/>
            <person name="White J."/>
            <person name="Yandava C."/>
            <person name="Burger G."/>
            <person name="Gray M.W."/>
            <person name="Holland P.W.H."/>
            <person name="King N."/>
            <person name="Lang F.B.F."/>
            <person name="Roger A.J."/>
            <person name="Ruiz-Trillo I."/>
            <person name="Lander E."/>
            <person name="Nusbaum C."/>
        </authorList>
    </citation>
    <scope>NUCLEOTIDE SEQUENCE [LARGE SCALE GENOMIC DNA]</scope>
    <source>
        <strain evidence="2">ATCC 38327</strain>
    </source>
</reference>
<name>A0A0L0SZU7_ALLM3</name>
<organism evidence="1 2">
    <name type="scientific">Allomyces macrogynus (strain ATCC 38327)</name>
    <name type="common">Allomyces javanicus var. macrogynus</name>
    <dbReference type="NCBI Taxonomy" id="578462"/>
    <lineage>
        <taxon>Eukaryota</taxon>
        <taxon>Fungi</taxon>
        <taxon>Fungi incertae sedis</taxon>
        <taxon>Blastocladiomycota</taxon>
        <taxon>Blastocladiomycetes</taxon>
        <taxon>Blastocladiales</taxon>
        <taxon>Blastocladiaceae</taxon>
        <taxon>Allomyces</taxon>
    </lineage>
</organism>
<dbReference type="Proteomes" id="UP000054350">
    <property type="component" value="Unassembled WGS sequence"/>
</dbReference>